<evidence type="ECO:0000313" key="6">
    <source>
        <dbReference type="EMBL" id="KAJ1368527.1"/>
    </source>
</evidence>
<keyword evidence="7" id="KW-1185">Reference proteome</keyword>
<dbReference type="EMBL" id="JAHQIW010006216">
    <property type="protein sequence ID" value="KAJ1368527.1"/>
    <property type="molecule type" value="Genomic_DNA"/>
</dbReference>
<evidence type="ECO:0000313" key="7">
    <source>
        <dbReference type="Proteomes" id="UP001196413"/>
    </source>
</evidence>
<evidence type="ECO:0000256" key="2">
    <source>
        <dbReference type="ARBA" id="ARBA00023186"/>
    </source>
</evidence>
<name>A0AAD5WFS8_PARTN</name>
<dbReference type="InterPro" id="IPR041489">
    <property type="entry name" value="PDZ_6"/>
</dbReference>
<dbReference type="InterPro" id="IPR040815">
    <property type="entry name" value="Nas2_N"/>
</dbReference>
<comment type="caution">
    <text evidence="6">The sequence shown here is derived from an EMBL/GenBank/DDBJ whole genome shotgun (WGS) entry which is preliminary data.</text>
</comment>
<evidence type="ECO:0008006" key="8">
    <source>
        <dbReference type="Google" id="ProtNLM"/>
    </source>
</evidence>
<evidence type="ECO:0000256" key="3">
    <source>
        <dbReference type="SAM" id="Coils"/>
    </source>
</evidence>
<gene>
    <name evidence="6" type="ORF">KIN20_029675</name>
</gene>
<dbReference type="AlphaFoldDB" id="A0AAD5WFS8"/>
<dbReference type="InterPro" id="IPR035269">
    <property type="entry name" value="PSMD9"/>
</dbReference>
<keyword evidence="3" id="KW-0175">Coiled coil</keyword>
<dbReference type="Gene3D" id="2.30.42.10">
    <property type="match status" value="1"/>
</dbReference>
<dbReference type="FunFam" id="2.30.42.10:FF:000107">
    <property type="entry name" value="26S proteasome non-ATPase regulatory subunit 9"/>
    <property type="match status" value="1"/>
</dbReference>
<dbReference type="Pfam" id="PF18265">
    <property type="entry name" value="Nas2_N"/>
    <property type="match status" value="1"/>
</dbReference>
<accession>A0AAD5WFS8</accession>
<feature type="domain" description="PDZ" evidence="4">
    <location>
        <begin position="142"/>
        <end position="183"/>
    </location>
</feature>
<sequence length="231" mass="25634">MELKERAKKLIAERDRLDAEIEENLKIVEENGCTMDSPLCDAEGYPFSHIDVYSVRKARHNIIRLRNDRKVLDDEIKKAIEEVHSESVHKISKLPSPCEGTNEGVSSATCCKGVSDTDGRKAVLQEFQPKPVHRTSNKPFLEVTTVTPSSPAANGGLRTGDLIVQYGNLHADNFEDIKQVLSTTAEYEGKKLCVTALRKGRPARLEIYPQRWNGGGILGCGIIPMSKTSFI</sequence>
<organism evidence="6 7">
    <name type="scientific">Parelaphostrongylus tenuis</name>
    <name type="common">Meningeal worm</name>
    <dbReference type="NCBI Taxonomy" id="148309"/>
    <lineage>
        <taxon>Eukaryota</taxon>
        <taxon>Metazoa</taxon>
        <taxon>Ecdysozoa</taxon>
        <taxon>Nematoda</taxon>
        <taxon>Chromadorea</taxon>
        <taxon>Rhabditida</taxon>
        <taxon>Rhabditina</taxon>
        <taxon>Rhabditomorpha</taxon>
        <taxon>Strongyloidea</taxon>
        <taxon>Metastrongylidae</taxon>
        <taxon>Parelaphostrongylus</taxon>
    </lineage>
</organism>
<dbReference type="GO" id="GO:0005737">
    <property type="term" value="C:cytoplasm"/>
    <property type="evidence" value="ECO:0007669"/>
    <property type="project" value="TreeGrafter"/>
</dbReference>
<dbReference type="PANTHER" id="PTHR12651:SF1">
    <property type="entry name" value="26S PROTEASOME NON-ATPASE REGULATORY SUBUNIT 9"/>
    <property type="match status" value="1"/>
</dbReference>
<evidence type="ECO:0000259" key="4">
    <source>
        <dbReference type="Pfam" id="PF17820"/>
    </source>
</evidence>
<dbReference type="PANTHER" id="PTHR12651">
    <property type="entry name" value="26S PROTEASOME NON-ATPASE REGULATORY SUBUNIT 9"/>
    <property type="match status" value="1"/>
</dbReference>
<dbReference type="SUPFAM" id="SSF50156">
    <property type="entry name" value="PDZ domain-like"/>
    <property type="match status" value="1"/>
</dbReference>
<protein>
    <recommendedName>
        <fullName evidence="8">26S proteasome non-ATPase regulatory subunit 9</fullName>
    </recommendedName>
</protein>
<dbReference type="Proteomes" id="UP001196413">
    <property type="component" value="Unassembled WGS sequence"/>
</dbReference>
<dbReference type="GO" id="GO:0070682">
    <property type="term" value="P:proteasome regulatory particle assembly"/>
    <property type="evidence" value="ECO:0007669"/>
    <property type="project" value="InterPro"/>
</dbReference>
<keyword evidence="2" id="KW-0143">Chaperone</keyword>
<dbReference type="Pfam" id="PF17820">
    <property type="entry name" value="PDZ_6"/>
    <property type="match status" value="1"/>
</dbReference>
<dbReference type="GO" id="GO:0005634">
    <property type="term" value="C:nucleus"/>
    <property type="evidence" value="ECO:0007669"/>
    <property type="project" value="TreeGrafter"/>
</dbReference>
<dbReference type="InterPro" id="IPR036034">
    <property type="entry name" value="PDZ_sf"/>
</dbReference>
<dbReference type="Gene3D" id="6.10.140.1710">
    <property type="match status" value="1"/>
</dbReference>
<reference evidence="6" key="1">
    <citation type="submission" date="2021-06" db="EMBL/GenBank/DDBJ databases">
        <title>Parelaphostrongylus tenuis whole genome reference sequence.</title>
        <authorList>
            <person name="Garwood T.J."/>
            <person name="Larsen P.A."/>
            <person name="Fountain-Jones N.M."/>
            <person name="Garbe J.R."/>
            <person name="Macchietto M.G."/>
            <person name="Kania S.A."/>
            <person name="Gerhold R.W."/>
            <person name="Richards J.E."/>
            <person name="Wolf T.M."/>
        </authorList>
    </citation>
    <scope>NUCLEOTIDE SEQUENCE</scope>
    <source>
        <strain evidence="6">MNPRO001-30</strain>
        <tissue evidence="6">Meninges</tissue>
    </source>
</reference>
<feature type="coiled-coil region" evidence="3">
    <location>
        <begin position="55"/>
        <end position="82"/>
    </location>
</feature>
<evidence type="ECO:0000259" key="5">
    <source>
        <dbReference type="Pfam" id="PF18265"/>
    </source>
</evidence>
<comment type="similarity">
    <text evidence="1">Belongs to the proteasome subunit p27 family.</text>
</comment>
<evidence type="ECO:0000256" key="1">
    <source>
        <dbReference type="ARBA" id="ARBA00005256"/>
    </source>
</evidence>
<proteinExistence type="inferred from homology"/>
<feature type="domain" description="Nas2 N-terminal" evidence="5">
    <location>
        <begin position="8"/>
        <end position="85"/>
    </location>
</feature>